<dbReference type="EMBL" id="FSQW01000001">
    <property type="protein sequence ID" value="SIN59948.1"/>
    <property type="molecule type" value="Genomic_DNA"/>
</dbReference>
<feature type="compositionally biased region" description="Polar residues" evidence="7">
    <location>
        <begin position="1"/>
        <end position="13"/>
    </location>
</feature>
<dbReference type="AlphaFoldDB" id="A0A1N6CMW6"/>
<comment type="similarity">
    <text evidence="1 6">Belongs to the SecB family.</text>
</comment>
<dbReference type="GO" id="GO:0051262">
    <property type="term" value="P:protein tetramerization"/>
    <property type="evidence" value="ECO:0007669"/>
    <property type="project" value="InterPro"/>
</dbReference>
<dbReference type="NCBIfam" id="NF004392">
    <property type="entry name" value="PRK05751.1-3"/>
    <property type="match status" value="1"/>
</dbReference>
<dbReference type="NCBIfam" id="TIGR00809">
    <property type="entry name" value="secB"/>
    <property type="match status" value="1"/>
</dbReference>
<evidence type="ECO:0000256" key="7">
    <source>
        <dbReference type="SAM" id="MobiDB-lite"/>
    </source>
</evidence>
<gene>
    <name evidence="6" type="primary">secB</name>
    <name evidence="8" type="ORF">SAMN02745824_0486</name>
</gene>
<dbReference type="RefSeq" id="WP_074203552.1">
    <property type="nucleotide sequence ID" value="NZ_FSQW01000001.1"/>
</dbReference>
<dbReference type="Proteomes" id="UP000185192">
    <property type="component" value="Unassembled WGS sequence"/>
</dbReference>
<evidence type="ECO:0000256" key="1">
    <source>
        <dbReference type="ARBA" id="ARBA00009990"/>
    </source>
</evidence>
<evidence type="ECO:0000313" key="8">
    <source>
        <dbReference type="EMBL" id="SIN59948.1"/>
    </source>
</evidence>
<dbReference type="PRINTS" id="PR01594">
    <property type="entry name" value="SECBCHAPRONE"/>
</dbReference>
<dbReference type="Pfam" id="PF02556">
    <property type="entry name" value="SecB"/>
    <property type="match status" value="1"/>
</dbReference>
<comment type="function">
    <text evidence="6">One of the proteins required for the normal export of preproteins out of the cell cytoplasm. It is a molecular chaperone that binds to a subset of precursor proteins, maintaining them in a translocation-competent state. It also specifically binds to its receptor SecA.</text>
</comment>
<keyword evidence="4 6" id="KW-0811">Translocation</keyword>
<dbReference type="GO" id="GO:0006457">
    <property type="term" value="P:protein folding"/>
    <property type="evidence" value="ECO:0007669"/>
    <property type="project" value="UniProtKB-UniRule"/>
</dbReference>
<protein>
    <recommendedName>
        <fullName evidence="6">Protein-export protein SecB</fullName>
    </recommendedName>
</protein>
<keyword evidence="2 6" id="KW-0813">Transport</keyword>
<comment type="subcellular location">
    <subcellularLocation>
        <location evidence="6">Cytoplasm</location>
    </subcellularLocation>
</comment>
<dbReference type="GO" id="GO:0005737">
    <property type="term" value="C:cytoplasm"/>
    <property type="evidence" value="ECO:0007669"/>
    <property type="project" value="UniProtKB-SubCell"/>
</dbReference>
<comment type="subunit">
    <text evidence="6">Homotetramer, a dimer of dimers. One homotetramer interacts with 1 SecA dimer.</text>
</comment>
<name>A0A1N6CMW6_9SPHN</name>
<keyword evidence="3 6" id="KW-0653">Protein transport</keyword>
<evidence type="ECO:0000256" key="6">
    <source>
        <dbReference type="HAMAP-Rule" id="MF_00821"/>
    </source>
</evidence>
<keyword evidence="9" id="KW-1185">Reference proteome</keyword>
<dbReference type="HAMAP" id="MF_00821">
    <property type="entry name" value="SecB"/>
    <property type="match status" value="1"/>
</dbReference>
<proteinExistence type="inferred from homology"/>
<dbReference type="InterPro" id="IPR003708">
    <property type="entry name" value="SecB"/>
</dbReference>
<dbReference type="SUPFAM" id="SSF54611">
    <property type="entry name" value="SecB-like"/>
    <property type="match status" value="1"/>
</dbReference>
<accession>A0A1N6CMW6</accession>
<evidence type="ECO:0000256" key="3">
    <source>
        <dbReference type="ARBA" id="ARBA00022927"/>
    </source>
</evidence>
<organism evidence="8 9">
    <name type="scientific">Parasphingorhabdus marina DSM 22363</name>
    <dbReference type="NCBI Taxonomy" id="1123272"/>
    <lineage>
        <taxon>Bacteria</taxon>
        <taxon>Pseudomonadati</taxon>
        <taxon>Pseudomonadota</taxon>
        <taxon>Alphaproteobacteria</taxon>
        <taxon>Sphingomonadales</taxon>
        <taxon>Sphingomonadaceae</taxon>
        <taxon>Parasphingorhabdus</taxon>
    </lineage>
</organism>
<keyword evidence="6" id="KW-0963">Cytoplasm</keyword>
<sequence>MVDENGNVTTPDPATNGADSGPQIGVISQYVKDLSVENPNAPDVYQWEEQPQIDVQFNIGANKVTDEVQEVELKIEVVAKADAGIAFQIELQYCGLFGLRNVPDDQAHPFLFAEAPRLLFPFARAVIADAVRDAGFQPLMLEPIDFTALYMQQREQMAAQQTGEQPVGNA</sequence>
<dbReference type="Gene3D" id="3.10.420.10">
    <property type="entry name" value="SecB-like"/>
    <property type="match status" value="1"/>
</dbReference>
<keyword evidence="5 6" id="KW-0143">Chaperone</keyword>
<evidence type="ECO:0000313" key="9">
    <source>
        <dbReference type="Proteomes" id="UP000185192"/>
    </source>
</evidence>
<dbReference type="InterPro" id="IPR035958">
    <property type="entry name" value="SecB-like_sf"/>
</dbReference>
<evidence type="ECO:0000256" key="4">
    <source>
        <dbReference type="ARBA" id="ARBA00023010"/>
    </source>
</evidence>
<dbReference type="OrthoDB" id="9795145at2"/>
<dbReference type="PANTHER" id="PTHR36918">
    <property type="match status" value="1"/>
</dbReference>
<feature type="region of interest" description="Disordered" evidence="7">
    <location>
        <begin position="1"/>
        <end position="23"/>
    </location>
</feature>
<dbReference type="GO" id="GO:0015031">
    <property type="term" value="P:protein transport"/>
    <property type="evidence" value="ECO:0007669"/>
    <property type="project" value="UniProtKB-UniRule"/>
</dbReference>
<reference evidence="9" key="1">
    <citation type="submission" date="2016-11" db="EMBL/GenBank/DDBJ databases">
        <authorList>
            <person name="Varghese N."/>
            <person name="Submissions S."/>
        </authorList>
    </citation>
    <scope>NUCLEOTIDE SEQUENCE [LARGE SCALE GENOMIC DNA]</scope>
    <source>
        <strain evidence="9">DSM 22363</strain>
    </source>
</reference>
<dbReference type="STRING" id="1123272.SAMN02745824_0486"/>
<evidence type="ECO:0000256" key="2">
    <source>
        <dbReference type="ARBA" id="ARBA00022448"/>
    </source>
</evidence>
<dbReference type="GO" id="GO:0051082">
    <property type="term" value="F:unfolded protein binding"/>
    <property type="evidence" value="ECO:0007669"/>
    <property type="project" value="InterPro"/>
</dbReference>
<evidence type="ECO:0000256" key="5">
    <source>
        <dbReference type="ARBA" id="ARBA00023186"/>
    </source>
</evidence>
<dbReference type="PANTHER" id="PTHR36918:SF1">
    <property type="entry name" value="PROTEIN-EXPORT PROTEIN SECB"/>
    <property type="match status" value="1"/>
</dbReference>